<dbReference type="PANTHER" id="PTHR37314:SF4">
    <property type="entry name" value="UPF0700 TRANSMEMBRANE PROTEIN YOAK"/>
    <property type="match status" value="1"/>
</dbReference>
<sequence>MNMTLHTPETIYSPRHVPSWLLLSAAAGIVNGFAFLTCQQFVTHVTGTLTRLGIEWWHAALAFEYAAVLIAFLAGAIAATITIQLRANSSSRTRWATPLVAVAMLLSGVAIGGGAGWFGVFGGTVASDPPPVVLLSILAFSMGMQNAAVASTTGLAVRTTHLTGPMTDLGIHLGTAVLSRHHERWKALRGAALRGGKVLAFVFGAAISVSLSATLGYFILLPAALFVTVAAALSFLPDWSPSDYPYSVRCRGSKHQRDSSASRIAVN</sequence>
<feature type="transmembrane region" description="Helical" evidence="1">
    <location>
        <begin position="62"/>
        <end position="83"/>
    </location>
</feature>
<name>A0A517YCT1_9BACT</name>
<evidence type="ECO:0000313" key="2">
    <source>
        <dbReference type="EMBL" id="QDU28044.1"/>
    </source>
</evidence>
<evidence type="ECO:0000256" key="1">
    <source>
        <dbReference type="SAM" id="Phobius"/>
    </source>
</evidence>
<keyword evidence="1" id="KW-1133">Transmembrane helix</keyword>
<feature type="transmembrane region" description="Helical" evidence="1">
    <location>
        <begin position="132"/>
        <end position="157"/>
    </location>
</feature>
<dbReference type="EMBL" id="CP036274">
    <property type="protein sequence ID" value="QDU28044.1"/>
    <property type="molecule type" value="Genomic_DNA"/>
</dbReference>
<dbReference type="Pfam" id="PF06912">
    <property type="entry name" value="DUF1275"/>
    <property type="match status" value="1"/>
</dbReference>
<dbReference type="PANTHER" id="PTHR37314">
    <property type="entry name" value="SLR0142 PROTEIN"/>
    <property type="match status" value="1"/>
</dbReference>
<dbReference type="RefSeq" id="WP_145089671.1">
    <property type="nucleotide sequence ID" value="NZ_CP036274.1"/>
</dbReference>
<keyword evidence="3" id="KW-1185">Reference proteome</keyword>
<dbReference type="KEGG" id="aagg:ETAA8_31360"/>
<reference evidence="2 3" key="1">
    <citation type="submission" date="2019-02" db="EMBL/GenBank/DDBJ databases">
        <title>Deep-cultivation of Planctomycetes and their phenomic and genomic characterization uncovers novel biology.</title>
        <authorList>
            <person name="Wiegand S."/>
            <person name="Jogler M."/>
            <person name="Boedeker C."/>
            <person name="Pinto D."/>
            <person name="Vollmers J."/>
            <person name="Rivas-Marin E."/>
            <person name="Kohn T."/>
            <person name="Peeters S.H."/>
            <person name="Heuer A."/>
            <person name="Rast P."/>
            <person name="Oberbeckmann S."/>
            <person name="Bunk B."/>
            <person name="Jeske O."/>
            <person name="Meyerdierks A."/>
            <person name="Storesund J.E."/>
            <person name="Kallscheuer N."/>
            <person name="Luecker S."/>
            <person name="Lage O.M."/>
            <person name="Pohl T."/>
            <person name="Merkel B.J."/>
            <person name="Hornburger P."/>
            <person name="Mueller R.-W."/>
            <person name="Bruemmer F."/>
            <person name="Labrenz M."/>
            <person name="Spormann A.M."/>
            <person name="Op den Camp H."/>
            <person name="Overmann J."/>
            <person name="Amann R."/>
            <person name="Jetten M.S.M."/>
            <person name="Mascher T."/>
            <person name="Medema M.H."/>
            <person name="Devos D.P."/>
            <person name="Kaster A.-K."/>
            <person name="Ovreas L."/>
            <person name="Rohde M."/>
            <person name="Galperin M.Y."/>
            <person name="Jogler C."/>
        </authorList>
    </citation>
    <scope>NUCLEOTIDE SEQUENCE [LARGE SCALE GENOMIC DNA]</scope>
    <source>
        <strain evidence="2 3">ETA_A8</strain>
    </source>
</reference>
<proteinExistence type="predicted"/>
<feature type="transmembrane region" description="Helical" evidence="1">
    <location>
        <begin position="20"/>
        <end position="42"/>
    </location>
</feature>
<evidence type="ECO:0008006" key="4">
    <source>
        <dbReference type="Google" id="ProtNLM"/>
    </source>
</evidence>
<keyword evidence="1" id="KW-0472">Membrane</keyword>
<feature type="transmembrane region" description="Helical" evidence="1">
    <location>
        <begin position="191"/>
        <end position="211"/>
    </location>
</feature>
<dbReference type="Proteomes" id="UP000315017">
    <property type="component" value="Chromosome"/>
</dbReference>
<evidence type="ECO:0000313" key="3">
    <source>
        <dbReference type="Proteomes" id="UP000315017"/>
    </source>
</evidence>
<feature type="transmembrane region" description="Helical" evidence="1">
    <location>
        <begin position="95"/>
        <end position="120"/>
    </location>
</feature>
<organism evidence="2 3">
    <name type="scientific">Anatilimnocola aggregata</name>
    <dbReference type="NCBI Taxonomy" id="2528021"/>
    <lineage>
        <taxon>Bacteria</taxon>
        <taxon>Pseudomonadati</taxon>
        <taxon>Planctomycetota</taxon>
        <taxon>Planctomycetia</taxon>
        <taxon>Pirellulales</taxon>
        <taxon>Pirellulaceae</taxon>
        <taxon>Anatilimnocola</taxon>
    </lineage>
</organism>
<gene>
    <name evidence="2" type="ORF">ETAA8_31360</name>
</gene>
<accession>A0A517YCT1</accession>
<dbReference type="InterPro" id="IPR010699">
    <property type="entry name" value="DUF1275"/>
</dbReference>
<dbReference type="OrthoDB" id="270162at2"/>
<keyword evidence="1" id="KW-0812">Transmembrane</keyword>
<protein>
    <recommendedName>
        <fullName evidence="4">DUF1275 domain-containing protein</fullName>
    </recommendedName>
</protein>
<dbReference type="AlphaFoldDB" id="A0A517YCT1"/>